<evidence type="ECO:0000313" key="2">
    <source>
        <dbReference type="EMBL" id="KKM73361.1"/>
    </source>
</evidence>
<dbReference type="AlphaFoldDB" id="A0A0F9KFA0"/>
<dbReference type="EMBL" id="LAZR01009313">
    <property type="protein sequence ID" value="KKM73361.1"/>
    <property type="molecule type" value="Genomic_DNA"/>
</dbReference>
<organism evidence="2">
    <name type="scientific">marine sediment metagenome</name>
    <dbReference type="NCBI Taxonomy" id="412755"/>
    <lineage>
        <taxon>unclassified sequences</taxon>
        <taxon>metagenomes</taxon>
        <taxon>ecological metagenomes</taxon>
    </lineage>
</organism>
<reference evidence="2" key="1">
    <citation type="journal article" date="2015" name="Nature">
        <title>Complex archaea that bridge the gap between prokaryotes and eukaryotes.</title>
        <authorList>
            <person name="Spang A."/>
            <person name="Saw J.H."/>
            <person name="Jorgensen S.L."/>
            <person name="Zaremba-Niedzwiedzka K."/>
            <person name="Martijn J."/>
            <person name="Lind A.E."/>
            <person name="van Eijk R."/>
            <person name="Schleper C."/>
            <person name="Guy L."/>
            <person name="Ettema T.J."/>
        </authorList>
    </citation>
    <scope>NUCLEOTIDE SEQUENCE</scope>
</reference>
<protein>
    <submittedName>
        <fullName evidence="2">Uncharacterized protein</fullName>
    </submittedName>
</protein>
<name>A0A0F9KFA0_9ZZZZ</name>
<feature type="region of interest" description="Disordered" evidence="1">
    <location>
        <begin position="1"/>
        <end position="30"/>
    </location>
</feature>
<evidence type="ECO:0000256" key="1">
    <source>
        <dbReference type="SAM" id="MobiDB-lite"/>
    </source>
</evidence>
<comment type="caution">
    <text evidence="2">The sequence shown here is derived from an EMBL/GenBank/DDBJ whole genome shotgun (WGS) entry which is preliminary data.</text>
</comment>
<feature type="compositionally biased region" description="Basic residues" evidence="1">
    <location>
        <begin position="19"/>
        <end position="30"/>
    </location>
</feature>
<gene>
    <name evidence="2" type="ORF">LCGC14_1411340</name>
</gene>
<accession>A0A0F9KFA0</accession>
<sequence>MPIRKTKGGYKIDSVKGVSKTKARQKLGKK</sequence>
<proteinExistence type="predicted"/>